<organism evidence="1 2">
    <name type="scientific">Streptosporangium vulgare</name>
    <dbReference type="NCBI Taxonomy" id="46190"/>
    <lineage>
        <taxon>Bacteria</taxon>
        <taxon>Bacillati</taxon>
        <taxon>Actinomycetota</taxon>
        <taxon>Actinomycetes</taxon>
        <taxon>Streptosporangiales</taxon>
        <taxon>Streptosporangiaceae</taxon>
        <taxon>Streptosporangium</taxon>
    </lineage>
</organism>
<protein>
    <submittedName>
        <fullName evidence="1">Uncharacterized protein</fullName>
    </submittedName>
</protein>
<reference evidence="1 2" key="1">
    <citation type="submission" date="2024-09" db="EMBL/GenBank/DDBJ databases">
        <authorList>
            <person name="Sun Q."/>
            <person name="Mori K."/>
        </authorList>
    </citation>
    <scope>NUCLEOTIDE SEQUENCE [LARGE SCALE GENOMIC DNA]</scope>
    <source>
        <strain evidence="1 2">JCM 3028</strain>
    </source>
</reference>
<name>A0ABV5T5A6_9ACTN</name>
<accession>A0ABV5T5A6</accession>
<evidence type="ECO:0000313" key="2">
    <source>
        <dbReference type="Proteomes" id="UP001589610"/>
    </source>
</evidence>
<sequence length="48" mass="5833">MVIVRRLPTSMAERDLWNHCKTVHDNQWASHYSFFCCITSTCLWLQFR</sequence>
<proteinExistence type="predicted"/>
<dbReference type="EMBL" id="JBHMBS010000001">
    <property type="protein sequence ID" value="MFB9674272.1"/>
    <property type="molecule type" value="Genomic_DNA"/>
</dbReference>
<comment type="caution">
    <text evidence="1">The sequence shown here is derived from an EMBL/GenBank/DDBJ whole genome shotgun (WGS) entry which is preliminary data.</text>
</comment>
<gene>
    <name evidence="1" type="ORF">ACFFRH_02125</name>
</gene>
<evidence type="ECO:0000313" key="1">
    <source>
        <dbReference type="EMBL" id="MFB9674272.1"/>
    </source>
</evidence>
<keyword evidence="2" id="KW-1185">Reference proteome</keyword>
<dbReference type="RefSeq" id="WP_386153655.1">
    <property type="nucleotide sequence ID" value="NZ_JBHMBS010000001.1"/>
</dbReference>
<dbReference type="Proteomes" id="UP001589610">
    <property type="component" value="Unassembled WGS sequence"/>
</dbReference>